<dbReference type="SUPFAM" id="SSF141091">
    <property type="entry name" value="L21p-like"/>
    <property type="match status" value="1"/>
</dbReference>
<dbReference type="RefSeq" id="WP_210725184.1">
    <property type="nucleotide sequence ID" value="NZ_PSZP01000046.1"/>
</dbReference>
<dbReference type="AlphaFoldDB" id="A0A4R0XIL3"/>
<keyword evidence="2" id="KW-0687">Ribonucleoprotein</keyword>
<dbReference type="InterPro" id="IPR036164">
    <property type="entry name" value="bL21-like_sf"/>
</dbReference>
<dbReference type="Pfam" id="PF00829">
    <property type="entry name" value="Ribosomal_L21p"/>
    <property type="match status" value="1"/>
</dbReference>
<proteinExistence type="predicted"/>
<name>A0A4R0XIL3_9MOLU</name>
<gene>
    <name evidence="2" type="ORF">C4B25_04200</name>
</gene>
<accession>A0A4R0XIL3</accession>
<keyword evidence="2" id="KW-0689">Ribosomal protein</keyword>
<organism evidence="2 3">
    <name type="scientific">Mycoplasma todarodis</name>
    <dbReference type="NCBI Taxonomy" id="1937191"/>
    <lineage>
        <taxon>Bacteria</taxon>
        <taxon>Bacillati</taxon>
        <taxon>Mycoplasmatota</taxon>
        <taxon>Mollicutes</taxon>
        <taxon>Mycoplasmataceae</taxon>
        <taxon>Mycoplasma</taxon>
    </lineage>
</organism>
<comment type="caution">
    <text evidence="2">The sequence shown here is derived from an EMBL/GenBank/DDBJ whole genome shotgun (WGS) entry which is preliminary data.</text>
</comment>
<evidence type="ECO:0000313" key="2">
    <source>
        <dbReference type="EMBL" id="TCG10423.1"/>
    </source>
</evidence>
<dbReference type="Proteomes" id="UP000291072">
    <property type="component" value="Unassembled WGS sequence"/>
</dbReference>
<evidence type="ECO:0000256" key="1">
    <source>
        <dbReference type="ARBA" id="ARBA00035483"/>
    </source>
</evidence>
<sequence length="32" mass="3580">MFAIIKTGGKQILVQKDDTIFIEKVEGKEGDK</sequence>
<keyword evidence="3" id="KW-1185">Reference proteome</keyword>
<dbReference type="InterPro" id="IPR028909">
    <property type="entry name" value="bL21-like"/>
</dbReference>
<dbReference type="GO" id="GO:0005737">
    <property type="term" value="C:cytoplasm"/>
    <property type="evidence" value="ECO:0007669"/>
    <property type="project" value="UniProtKB-ARBA"/>
</dbReference>
<dbReference type="EMBL" id="PSZP01000046">
    <property type="protein sequence ID" value="TCG10423.1"/>
    <property type="molecule type" value="Genomic_DNA"/>
</dbReference>
<evidence type="ECO:0000313" key="3">
    <source>
        <dbReference type="Proteomes" id="UP000291072"/>
    </source>
</evidence>
<protein>
    <recommendedName>
        <fullName evidence="1">50S ribosomal protein L21</fullName>
    </recommendedName>
</protein>
<reference evidence="2 3" key="1">
    <citation type="submission" date="2018-02" db="EMBL/GenBank/DDBJ databases">
        <title>Mycoplasma marinum and Mycoplasma todarodis sp. nov., moderately halophilic and psychrotolerant mycoplasmas isolated from cephalopods.</title>
        <authorList>
            <person name="Viver T."/>
        </authorList>
    </citation>
    <scope>NUCLEOTIDE SEQUENCE [LARGE SCALE GENOMIC DNA]</scope>
    <source>
        <strain evidence="2 3">5H</strain>
    </source>
</reference>
<dbReference type="GO" id="GO:0005840">
    <property type="term" value="C:ribosome"/>
    <property type="evidence" value="ECO:0007669"/>
    <property type="project" value="UniProtKB-KW"/>
</dbReference>
<feature type="non-terminal residue" evidence="2">
    <location>
        <position position="32"/>
    </location>
</feature>